<protein>
    <submittedName>
        <fullName evidence="2">Uncharacterized protein</fullName>
    </submittedName>
</protein>
<feature type="region of interest" description="Disordered" evidence="1">
    <location>
        <begin position="1"/>
        <end position="38"/>
    </location>
</feature>
<feature type="compositionally biased region" description="Basic residues" evidence="1">
    <location>
        <begin position="14"/>
        <end position="23"/>
    </location>
</feature>
<proteinExistence type="predicted"/>
<dbReference type="AlphaFoldDB" id="A0A0E9V1Q8"/>
<sequence length="95" mass="10669">MKEVKQLVANLRGSRCRPGKRRRGAENAEDPTRLSLHPRLQHYPSGVLSDGVCGHSWSGEPVPQPAAGHRHHPPPPLWKPHVLRQQPVQHDHELA</sequence>
<feature type="region of interest" description="Disordered" evidence="1">
    <location>
        <begin position="54"/>
        <end position="95"/>
    </location>
</feature>
<organism evidence="2">
    <name type="scientific">Anguilla anguilla</name>
    <name type="common">European freshwater eel</name>
    <name type="synonym">Muraena anguilla</name>
    <dbReference type="NCBI Taxonomy" id="7936"/>
    <lineage>
        <taxon>Eukaryota</taxon>
        <taxon>Metazoa</taxon>
        <taxon>Chordata</taxon>
        <taxon>Craniata</taxon>
        <taxon>Vertebrata</taxon>
        <taxon>Euteleostomi</taxon>
        <taxon>Actinopterygii</taxon>
        <taxon>Neopterygii</taxon>
        <taxon>Teleostei</taxon>
        <taxon>Anguilliformes</taxon>
        <taxon>Anguillidae</taxon>
        <taxon>Anguilla</taxon>
    </lineage>
</organism>
<evidence type="ECO:0000256" key="1">
    <source>
        <dbReference type="SAM" id="MobiDB-lite"/>
    </source>
</evidence>
<evidence type="ECO:0000313" key="2">
    <source>
        <dbReference type="EMBL" id="JAH71193.1"/>
    </source>
</evidence>
<dbReference type="EMBL" id="GBXM01037384">
    <property type="protein sequence ID" value="JAH71193.1"/>
    <property type="molecule type" value="Transcribed_RNA"/>
</dbReference>
<reference evidence="2" key="2">
    <citation type="journal article" date="2015" name="Fish Shellfish Immunol.">
        <title>Early steps in the European eel (Anguilla anguilla)-Vibrio vulnificus interaction in the gills: Role of the RtxA13 toxin.</title>
        <authorList>
            <person name="Callol A."/>
            <person name="Pajuelo D."/>
            <person name="Ebbesson L."/>
            <person name="Teles M."/>
            <person name="MacKenzie S."/>
            <person name="Amaro C."/>
        </authorList>
    </citation>
    <scope>NUCLEOTIDE SEQUENCE</scope>
</reference>
<reference evidence="2" key="1">
    <citation type="submission" date="2014-11" db="EMBL/GenBank/DDBJ databases">
        <authorList>
            <person name="Amaro Gonzalez C."/>
        </authorList>
    </citation>
    <scope>NUCLEOTIDE SEQUENCE</scope>
</reference>
<name>A0A0E9V1Q8_ANGAN</name>
<accession>A0A0E9V1Q8</accession>